<feature type="repeat" description="Cell wall-binding" evidence="2">
    <location>
        <begin position="172"/>
        <end position="191"/>
    </location>
</feature>
<dbReference type="Gene3D" id="2.10.270.20">
    <property type="match status" value="1"/>
</dbReference>
<dbReference type="AlphaFoldDB" id="A0A2S0L634"/>
<evidence type="ECO:0000259" key="5">
    <source>
        <dbReference type="Pfam" id="PF05257"/>
    </source>
</evidence>
<keyword evidence="4" id="KW-0812">Transmembrane</keyword>
<evidence type="ECO:0000256" key="4">
    <source>
        <dbReference type="SAM" id="Phobius"/>
    </source>
</evidence>
<organism evidence="6 7">
    <name type="scientific">Mogibacterium diversum</name>
    <dbReference type="NCBI Taxonomy" id="114527"/>
    <lineage>
        <taxon>Bacteria</taxon>
        <taxon>Bacillati</taxon>
        <taxon>Bacillota</taxon>
        <taxon>Clostridia</taxon>
        <taxon>Peptostreptococcales</taxon>
        <taxon>Anaerovoracaceae</taxon>
        <taxon>Mogibacterium</taxon>
    </lineage>
</organism>
<feature type="repeat" description="Cell wall-binding" evidence="2">
    <location>
        <begin position="300"/>
        <end position="319"/>
    </location>
</feature>
<dbReference type="SUPFAM" id="SSF69360">
    <property type="entry name" value="Cell wall binding repeat"/>
    <property type="match status" value="2"/>
</dbReference>
<feature type="repeat" description="Cell wall-binding" evidence="2">
    <location>
        <begin position="362"/>
        <end position="381"/>
    </location>
</feature>
<dbReference type="Gene3D" id="3.90.1720.10">
    <property type="entry name" value="endopeptidase domain like (from Nostoc punctiforme)"/>
    <property type="match status" value="1"/>
</dbReference>
<feature type="compositionally biased region" description="Polar residues" evidence="3">
    <location>
        <begin position="45"/>
        <end position="81"/>
    </location>
</feature>
<keyword evidence="7" id="KW-1185">Reference proteome</keyword>
<evidence type="ECO:0000256" key="3">
    <source>
        <dbReference type="SAM" id="MobiDB-lite"/>
    </source>
</evidence>
<feature type="repeat" description="Cell wall-binding" evidence="2">
    <location>
        <begin position="342"/>
        <end position="361"/>
    </location>
</feature>
<evidence type="ECO:0000256" key="2">
    <source>
        <dbReference type="PROSITE-ProRule" id="PRU00591"/>
    </source>
</evidence>
<keyword evidence="4" id="KW-1133">Transmembrane helix</keyword>
<dbReference type="Gene3D" id="2.10.270.10">
    <property type="entry name" value="Cholin Binding"/>
    <property type="match status" value="4"/>
</dbReference>
<proteinExistence type="predicted"/>
<protein>
    <recommendedName>
        <fullName evidence="5">Peptidase C51 domain-containing protein</fullName>
    </recommendedName>
</protein>
<reference evidence="7" key="1">
    <citation type="submission" date="2018-02" db="EMBL/GenBank/DDBJ databases">
        <authorList>
            <person name="Holder M.E."/>
            <person name="Ajami N.J."/>
            <person name="Petrosino J.F."/>
        </authorList>
    </citation>
    <scope>NUCLEOTIDE SEQUENCE [LARGE SCALE GENOMIC DNA]</scope>
    <source>
        <strain evidence="7">CCUG 47132</strain>
    </source>
</reference>
<evidence type="ECO:0000313" key="6">
    <source>
        <dbReference type="EMBL" id="AVM48739.1"/>
    </source>
</evidence>
<evidence type="ECO:0000256" key="1">
    <source>
        <dbReference type="ARBA" id="ARBA00022737"/>
    </source>
</evidence>
<feature type="region of interest" description="Disordered" evidence="3">
    <location>
        <begin position="45"/>
        <end position="100"/>
    </location>
</feature>
<gene>
    <name evidence="6" type="ORF">C5Q96_07675</name>
</gene>
<name>A0A2S0L634_9FIRM</name>
<dbReference type="InterPro" id="IPR007921">
    <property type="entry name" value="CHAP_dom"/>
</dbReference>
<keyword evidence="4" id="KW-0472">Membrane</keyword>
<dbReference type="EMBL" id="CP027228">
    <property type="protein sequence ID" value="AVM48739.1"/>
    <property type="molecule type" value="Genomic_DNA"/>
</dbReference>
<feature type="repeat" description="Cell wall-binding" evidence="2">
    <location>
        <begin position="236"/>
        <end position="255"/>
    </location>
</feature>
<sequence length="569" mass="62923">MSRKAKNLADSNKHWCHKALSFLCMSMLIFSFCIVGNASTEVASNSESVANGTSAESRQSETGTQANQSNASSQATDSGTSAKALDDNRETRATASAASNRIADAPSVSGTWKREAGGWRFYSNSGVMQKGFCYISGKKYYFGPSDGLMKTGWQKVGRYYYYLGSADDGSVKTGWHNIGGSWYYFQINGVMSYGMVDVGSSVYYFGSSGDGAMKTGWQVIYDLYYYFGGANDGAMKTGWQQIGGSWYCFDSTGYMYSGRQSISGKNYYLGSASDGSMKTGWQKVDNDWMCLNGAGDGSAKTGWNSIGGYWYYFDSYGIMKTGLQTIAGSLYYLGGSNDGSMKTGWQKVNGNWYYLNGSGAALTGWQQIGGSWYYFENDHVLVSDTVKQIAGSTYVFNADGVMMTKSFYFKGKKYLTDASGAVIGEGSNANVIEYGKKFLGENGNRFNDWYYNGNTAYRTWSWCNTFVSYVMYQCGVNFKKNAYVPYSEEWMHNNYKWVDFKDAKAGDVIVFCWTGEGNNSGRGNRDHIGFLISRNADGTFTTLEGNTNNGVVAIRTRRSKNIRNIFSPR</sequence>
<dbReference type="Pfam" id="PF19127">
    <property type="entry name" value="Choline_bind_3"/>
    <property type="match status" value="4"/>
</dbReference>
<accession>A0A2S0L634</accession>
<dbReference type="SUPFAM" id="SSF54001">
    <property type="entry name" value="Cysteine proteinases"/>
    <property type="match status" value="1"/>
</dbReference>
<evidence type="ECO:0000313" key="7">
    <source>
        <dbReference type="Proteomes" id="UP000237883"/>
    </source>
</evidence>
<dbReference type="Pfam" id="PF05257">
    <property type="entry name" value="CHAP"/>
    <property type="match status" value="1"/>
</dbReference>
<dbReference type="InterPro" id="IPR018337">
    <property type="entry name" value="Cell_wall/Cho-bd_repeat"/>
</dbReference>
<dbReference type="InterPro" id="IPR038765">
    <property type="entry name" value="Papain-like_cys_pep_sf"/>
</dbReference>
<dbReference type="OrthoDB" id="177750at2"/>
<dbReference type="RefSeq" id="WP_106057793.1">
    <property type="nucleotide sequence ID" value="NZ_CP027228.1"/>
</dbReference>
<dbReference type="Proteomes" id="UP000237883">
    <property type="component" value="Chromosome"/>
</dbReference>
<dbReference type="GeneID" id="84783960"/>
<dbReference type="PROSITE" id="PS51170">
    <property type="entry name" value="CW"/>
    <property type="match status" value="5"/>
</dbReference>
<keyword evidence="1" id="KW-0677">Repeat</keyword>
<dbReference type="KEGG" id="mdv:C5Q96_07675"/>
<feature type="transmembrane region" description="Helical" evidence="4">
    <location>
        <begin position="20"/>
        <end position="38"/>
    </location>
</feature>
<feature type="domain" description="Peptidase C51" evidence="5">
    <location>
        <begin position="459"/>
        <end position="546"/>
    </location>
</feature>